<dbReference type="Pfam" id="PF13563">
    <property type="entry name" value="2_5_RNA_ligase2"/>
    <property type="match status" value="1"/>
</dbReference>
<dbReference type="InterPro" id="IPR004175">
    <property type="entry name" value="RNA_CPDase"/>
</dbReference>
<dbReference type="RefSeq" id="WP_289456320.1">
    <property type="nucleotide sequence ID" value="NZ_JAUCGQ010000002.1"/>
</dbReference>
<feature type="region of interest" description="Disordered" evidence="3">
    <location>
        <begin position="112"/>
        <end position="169"/>
    </location>
</feature>
<evidence type="ECO:0000313" key="5">
    <source>
        <dbReference type="Proteomes" id="UP001529338"/>
    </source>
</evidence>
<accession>A0ABT7SL07</accession>
<comment type="caution">
    <text evidence="4">The sequence shown here is derived from an EMBL/GenBank/DDBJ whole genome shotgun (WGS) entry which is preliminary data.</text>
</comment>
<comment type="catalytic activity">
    <reaction evidence="2">
        <text>a 3'-end 2',3'-cyclophospho-ribonucleotide-RNA + H2O = a 3'-end 2'-phospho-ribonucleotide-RNA + H(+)</text>
        <dbReference type="Rhea" id="RHEA:11828"/>
        <dbReference type="Rhea" id="RHEA-COMP:10464"/>
        <dbReference type="Rhea" id="RHEA-COMP:17353"/>
        <dbReference type="ChEBI" id="CHEBI:15377"/>
        <dbReference type="ChEBI" id="CHEBI:15378"/>
        <dbReference type="ChEBI" id="CHEBI:83064"/>
        <dbReference type="ChEBI" id="CHEBI:173113"/>
        <dbReference type="EC" id="3.1.4.58"/>
    </reaction>
</comment>
<feature type="active site" description="Proton donor" evidence="2">
    <location>
        <position position="44"/>
    </location>
</feature>
<dbReference type="InterPro" id="IPR009097">
    <property type="entry name" value="Cyclic_Pdiesterase"/>
</dbReference>
<keyword evidence="1 2" id="KW-0378">Hydrolase</keyword>
<dbReference type="EMBL" id="JAUCGQ010000002">
    <property type="protein sequence ID" value="MDM7856232.1"/>
    <property type="molecule type" value="Genomic_DNA"/>
</dbReference>
<comment type="similarity">
    <text evidence="2">Belongs to the 2H phosphoesterase superfamily. ThpR family.</text>
</comment>
<name>A0ABT7SL07_9CELL</name>
<reference evidence="4 5" key="1">
    <citation type="submission" date="2023-06" db="EMBL/GenBank/DDBJ databases">
        <title>Cellulomonas sp. MW4 Whole genome sequence.</title>
        <authorList>
            <person name="Park S."/>
        </authorList>
    </citation>
    <scope>NUCLEOTIDE SEQUENCE [LARGE SCALE GENOMIC DNA]</scope>
    <source>
        <strain evidence="4 5">MW4</strain>
    </source>
</reference>
<keyword evidence="4" id="KW-0436">Ligase</keyword>
<dbReference type="EC" id="3.1.4.58" evidence="2"/>
<comment type="function">
    <text evidence="2">Hydrolyzes RNA 2',3'-cyclic phosphodiester to an RNA 2'-phosphomonoester.</text>
</comment>
<organism evidence="4 5">
    <name type="scientific">Cellulomonas alba</name>
    <dbReference type="NCBI Taxonomy" id="3053467"/>
    <lineage>
        <taxon>Bacteria</taxon>
        <taxon>Bacillati</taxon>
        <taxon>Actinomycetota</taxon>
        <taxon>Actinomycetes</taxon>
        <taxon>Micrococcales</taxon>
        <taxon>Cellulomonadaceae</taxon>
        <taxon>Cellulomonas</taxon>
    </lineage>
</organism>
<evidence type="ECO:0000256" key="1">
    <source>
        <dbReference type="ARBA" id="ARBA00022801"/>
    </source>
</evidence>
<evidence type="ECO:0000313" key="4">
    <source>
        <dbReference type="EMBL" id="MDM7856232.1"/>
    </source>
</evidence>
<feature type="short sequence motif" description="HXTX 2" evidence="2">
    <location>
        <begin position="128"/>
        <end position="131"/>
    </location>
</feature>
<dbReference type="Proteomes" id="UP001529338">
    <property type="component" value="Unassembled WGS sequence"/>
</dbReference>
<protein>
    <recommendedName>
        <fullName evidence="2">RNA 2',3'-cyclic phosphodiesterase</fullName>
        <shortName evidence="2">RNA 2',3'-CPDase</shortName>
        <ecNumber evidence="2">3.1.4.58</ecNumber>
    </recommendedName>
</protein>
<feature type="active site" description="Proton acceptor" evidence="2">
    <location>
        <position position="128"/>
    </location>
</feature>
<dbReference type="Gene3D" id="3.90.1140.10">
    <property type="entry name" value="Cyclic phosphodiesterase"/>
    <property type="match status" value="1"/>
</dbReference>
<proteinExistence type="inferred from homology"/>
<sequence>MRLFAAVWPPDDVLDHLDLALATVRGGPAALSSSIRWSARDAWHVTAAFYGELPDGALPGLAAGLRSALAGVAPYELALRGAGVFSHRTLWVGVGGAVDAQRAVSGACVQSGVEAGAAPDSRPRERPHLTIGRVRPGARPPRRRTSRPGGSSAPDARAGRPVAASEPGQDAEAVARALAVYSGPAWTVDEVLLVESRPGAGRGGGPLYAPVDVIALEAPR</sequence>
<dbReference type="PANTHER" id="PTHR35561:SF1">
    <property type="entry name" value="RNA 2',3'-CYCLIC PHOSPHODIESTERASE"/>
    <property type="match status" value="1"/>
</dbReference>
<dbReference type="SUPFAM" id="SSF55144">
    <property type="entry name" value="LigT-like"/>
    <property type="match status" value="1"/>
</dbReference>
<gene>
    <name evidence="4" type="ORF">QRT04_14940</name>
</gene>
<dbReference type="PANTHER" id="PTHR35561">
    <property type="entry name" value="RNA 2',3'-CYCLIC PHOSPHODIESTERASE"/>
    <property type="match status" value="1"/>
</dbReference>
<evidence type="ECO:0000256" key="2">
    <source>
        <dbReference type="HAMAP-Rule" id="MF_01940"/>
    </source>
</evidence>
<evidence type="ECO:0000256" key="3">
    <source>
        <dbReference type="SAM" id="MobiDB-lite"/>
    </source>
</evidence>
<dbReference type="HAMAP" id="MF_01940">
    <property type="entry name" value="RNA_CPDase"/>
    <property type="match status" value="1"/>
</dbReference>
<dbReference type="GO" id="GO:0016874">
    <property type="term" value="F:ligase activity"/>
    <property type="evidence" value="ECO:0007669"/>
    <property type="project" value="UniProtKB-KW"/>
</dbReference>
<feature type="short sequence motif" description="HXTX 1" evidence="2">
    <location>
        <begin position="44"/>
        <end position="47"/>
    </location>
</feature>
<keyword evidence="5" id="KW-1185">Reference proteome</keyword>